<dbReference type="SUPFAM" id="SSF81296">
    <property type="entry name" value="E set domains"/>
    <property type="match status" value="1"/>
</dbReference>
<dbReference type="Pfam" id="PF00128">
    <property type="entry name" value="Alpha-amylase"/>
    <property type="match status" value="1"/>
</dbReference>
<dbReference type="InterPro" id="IPR011837">
    <property type="entry name" value="Glycogen_debranch_GlgX"/>
</dbReference>
<dbReference type="InterPro" id="IPR044505">
    <property type="entry name" value="GlgX_Isoamylase_N_E_set"/>
</dbReference>
<evidence type="ECO:0000256" key="4">
    <source>
        <dbReference type="ARBA" id="ARBA00023295"/>
    </source>
</evidence>
<name>A0A543PQA5_9MICO</name>
<dbReference type="InterPro" id="IPR014756">
    <property type="entry name" value="Ig_E-set"/>
</dbReference>
<dbReference type="InterPro" id="IPR013783">
    <property type="entry name" value="Ig-like_fold"/>
</dbReference>
<dbReference type="GO" id="GO:0019156">
    <property type="term" value="F:isoamylase activity"/>
    <property type="evidence" value="ECO:0007669"/>
    <property type="project" value="UniProtKB-ARBA"/>
</dbReference>
<keyword evidence="3" id="KW-0809">Transit peptide</keyword>
<evidence type="ECO:0000256" key="3">
    <source>
        <dbReference type="ARBA" id="ARBA00022946"/>
    </source>
</evidence>
<dbReference type="CDD" id="cd02856">
    <property type="entry name" value="E_set_GDE_Isoamylase_N"/>
    <property type="match status" value="1"/>
</dbReference>
<dbReference type="InterPro" id="IPR006047">
    <property type="entry name" value="GH13_cat_dom"/>
</dbReference>
<evidence type="ECO:0000256" key="2">
    <source>
        <dbReference type="ARBA" id="ARBA00022801"/>
    </source>
</evidence>
<dbReference type="NCBIfam" id="TIGR02100">
    <property type="entry name" value="glgX_debranch"/>
    <property type="match status" value="1"/>
</dbReference>
<dbReference type="InterPro" id="IPR048650">
    <property type="entry name" value="ISOA1-3-like_C"/>
</dbReference>
<evidence type="ECO:0000313" key="7">
    <source>
        <dbReference type="EMBL" id="TQN46247.1"/>
    </source>
</evidence>
<comment type="caution">
    <text evidence="7">The sequence shown here is derived from an EMBL/GenBank/DDBJ whole genome shotgun (WGS) entry which is preliminary data.</text>
</comment>
<dbReference type="Pfam" id="PF02922">
    <property type="entry name" value="CBM_48"/>
    <property type="match status" value="1"/>
</dbReference>
<dbReference type="InterPro" id="IPR004193">
    <property type="entry name" value="Glyco_hydro_13_N"/>
</dbReference>
<dbReference type="SUPFAM" id="SSF51445">
    <property type="entry name" value="(Trans)glycosidases"/>
    <property type="match status" value="1"/>
</dbReference>
<keyword evidence="2" id="KW-0378">Hydrolase</keyword>
<evidence type="ECO:0000259" key="6">
    <source>
        <dbReference type="SMART" id="SM00642"/>
    </source>
</evidence>
<dbReference type="GO" id="GO:0004135">
    <property type="term" value="F:amylo-alpha-1,6-glucosidase activity"/>
    <property type="evidence" value="ECO:0007669"/>
    <property type="project" value="InterPro"/>
</dbReference>
<organism evidence="7 8">
    <name type="scientific">Humibacillus xanthopallidus</name>
    <dbReference type="NCBI Taxonomy" id="412689"/>
    <lineage>
        <taxon>Bacteria</taxon>
        <taxon>Bacillati</taxon>
        <taxon>Actinomycetota</taxon>
        <taxon>Actinomycetes</taxon>
        <taxon>Micrococcales</taxon>
        <taxon>Intrasporangiaceae</taxon>
        <taxon>Humibacillus</taxon>
    </lineage>
</organism>
<dbReference type="SMART" id="SM00642">
    <property type="entry name" value="Aamy"/>
    <property type="match status" value="1"/>
</dbReference>
<dbReference type="AlphaFoldDB" id="A0A543PQA5"/>
<dbReference type="Gene3D" id="2.60.40.10">
    <property type="entry name" value="Immunoglobulins"/>
    <property type="match status" value="1"/>
</dbReference>
<comment type="similarity">
    <text evidence="1">Belongs to the glycosyl hydrolase 13 family.</text>
</comment>
<dbReference type="Proteomes" id="UP000320085">
    <property type="component" value="Unassembled WGS sequence"/>
</dbReference>
<feature type="compositionally biased region" description="Polar residues" evidence="5">
    <location>
        <begin position="477"/>
        <end position="491"/>
    </location>
</feature>
<proteinExistence type="inferred from homology"/>
<dbReference type="RefSeq" id="WP_221630608.1">
    <property type="nucleotide sequence ID" value="NZ_BAAAQC010000004.1"/>
</dbReference>
<dbReference type="PANTHER" id="PTHR43002">
    <property type="entry name" value="GLYCOGEN DEBRANCHING ENZYME"/>
    <property type="match status" value="1"/>
</dbReference>
<reference evidence="7 8" key="1">
    <citation type="submission" date="2019-06" db="EMBL/GenBank/DDBJ databases">
        <title>Sequencing the genomes of 1000 actinobacteria strains.</title>
        <authorList>
            <person name="Klenk H.-P."/>
        </authorList>
    </citation>
    <scope>NUCLEOTIDE SEQUENCE [LARGE SCALE GENOMIC DNA]</scope>
    <source>
        <strain evidence="7 8">DSM 21776</strain>
    </source>
</reference>
<dbReference type="SUPFAM" id="SSF51011">
    <property type="entry name" value="Glycosyl hydrolase domain"/>
    <property type="match status" value="1"/>
</dbReference>
<sequence>MELDRATSAASAPSAGRPHPLGAHPADGGTNFSVWSRTASQVDLLLFDDVDDSHPSRTIVLAPQGNRTSSFWHAFVPGVGSGQVYVWRVHGAFDPSAGLRHDPSALLLDPYGAAVVVPERYDRGAGCRAGRDPSTAMKSVVADLTAYDWEGDTPLGRPFSRTVIYELHVRGFTAHPNSGVERRLAGTYAGLVAKIPYLRSLGVTAVELMPVQAFDAQDAPPGLTNYWGYSPVSFFAPHAAYASTRDPIGALDEFRTMVKELHRAGIEVILDVVFNHTAEAGPGGPTFCWRGLDNRAYYLLDAADQSRYRDYTGCANTLNANHAVVRAMTIDALHHWVDHMHVDGFRFDLASIMSRDTDGTPLTNPPVVYQIESDPVLAGTKLIAEAWDGGGLYQLGSFVGERWRQWNGQFRDDIRRFVRGDPGTVQLLPNRVLASPDLFRGRPAEVEHSINFVACHDGFTLNDLVSYSRKHNEANGLHNTDGTDAEYSSSCGVEGPSDDPAVERLRSQQVRNLLAITLISMGVPMIGMGDEARRTQRGNNNAFCQDNETSWLDWELTERQADLRRFVRGLVDVRLALDMTQVRHGLTLEEFLARSVVEFHGVRLHQPDWSAHSHALALTIRSVIGTRMVHALLNAWQEPLDFELPPVVSPRLPWRRVVDTGLDAPDDVCALVSAPPVEGGTYRAAAHSVVLLSADLRE</sequence>
<evidence type="ECO:0000256" key="5">
    <source>
        <dbReference type="SAM" id="MobiDB-lite"/>
    </source>
</evidence>
<keyword evidence="4" id="KW-0326">Glycosidase</keyword>
<evidence type="ECO:0000313" key="8">
    <source>
        <dbReference type="Proteomes" id="UP000320085"/>
    </source>
</evidence>
<protein>
    <submittedName>
        <fullName evidence="7">Glycogen operon protein</fullName>
    </submittedName>
</protein>
<feature type="region of interest" description="Disordered" evidence="5">
    <location>
        <begin position="1"/>
        <end position="27"/>
    </location>
</feature>
<dbReference type="CDD" id="cd11326">
    <property type="entry name" value="AmyAc_Glg_debranch"/>
    <property type="match status" value="1"/>
</dbReference>
<dbReference type="EMBL" id="VFQF01000002">
    <property type="protein sequence ID" value="TQN46247.1"/>
    <property type="molecule type" value="Genomic_DNA"/>
</dbReference>
<accession>A0A543PQA5</accession>
<dbReference type="Gene3D" id="3.20.20.80">
    <property type="entry name" value="Glycosidases"/>
    <property type="match status" value="1"/>
</dbReference>
<evidence type="ECO:0000256" key="1">
    <source>
        <dbReference type="ARBA" id="ARBA00008061"/>
    </source>
</evidence>
<gene>
    <name evidence="7" type="ORF">FHX52_2953</name>
</gene>
<feature type="domain" description="Glycosyl hydrolase family 13 catalytic" evidence="6">
    <location>
        <begin position="166"/>
        <end position="574"/>
    </location>
</feature>
<dbReference type="Pfam" id="PF21156">
    <property type="entry name" value="ISOA1-3_C"/>
    <property type="match status" value="1"/>
</dbReference>
<dbReference type="InterPro" id="IPR013780">
    <property type="entry name" value="Glyco_hydro_b"/>
</dbReference>
<dbReference type="InterPro" id="IPR017853">
    <property type="entry name" value="GH"/>
</dbReference>
<dbReference type="Gene3D" id="2.60.40.1180">
    <property type="entry name" value="Golgi alpha-mannosidase II"/>
    <property type="match status" value="1"/>
</dbReference>
<feature type="region of interest" description="Disordered" evidence="5">
    <location>
        <begin position="473"/>
        <end position="498"/>
    </location>
</feature>
<dbReference type="GO" id="GO:0005980">
    <property type="term" value="P:glycogen catabolic process"/>
    <property type="evidence" value="ECO:0007669"/>
    <property type="project" value="InterPro"/>
</dbReference>